<gene>
    <name evidence="4" type="ORF">NIES2135_17400</name>
</gene>
<feature type="region of interest" description="Disordered" evidence="3">
    <location>
        <begin position="366"/>
        <end position="416"/>
    </location>
</feature>
<keyword evidence="2" id="KW-0012">Acyltransferase</keyword>
<dbReference type="Proteomes" id="UP000217895">
    <property type="component" value="Chromosome"/>
</dbReference>
<dbReference type="GO" id="GO:0016746">
    <property type="term" value="F:acyltransferase activity"/>
    <property type="evidence" value="ECO:0007669"/>
    <property type="project" value="UniProtKB-KW"/>
</dbReference>
<dbReference type="EMBL" id="AP018203">
    <property type="protein sequence ID" value="BAY54921.1"/>
    <property type="molecule type" value="Genomic_DNA"/>
</dbReference>
<dbReference type="SUPFAM" id="SSF55729">
    <property type="entry name" value="Acyl-CoA N-acyltransferases (Nat)"/>
    <property type="match status" value="2"/>
</dbReference>
<accession>A0A1Z4JDV4</accession>
<keyword evidence="1 4" id="KW-0808">Transferase</keyword>
<reference evidence="4 5" key="1">
    <citation type="submission" date="2017-06" db="EMBL/GenBank/DDBJ databases">
        <title>Genome sequencing of cyanobaciteial culture collection at National Institute for Environmental Studies (NIES).</title>
        <authorList>
            <person name="Hirose Y."/>
            <person name="Shimura Y."/>
            <person name="Fujisawa T."/>
            <person name="Nakamura Y."/>
            <person name="Kawachi M."/>
        </authorList>
    </citation>
    <scope>NUCLEOTIDE SEQUENCE [LARGE SCALE GENOMIC DNA]</scope>
    <source>
        <strain evidence="4 5">NIES-2135</strain>
    </source>
</reference>
<name>A0A1Z4JDV4_LEPBY</name>
<evidence type="ECO:0000313" key="4">
    <source>
        <dbReference type="EMBL" id="BAY54921.1"/>
    </source>
</evidence>
<evidence type="ECO:0000256" key="2">
    <source>
        <dbReference type="ARBA" id="ARBA00023315"/>
    </source>
</evidence>
<evidence type="ECO:0000313" key="5">
    <source>
        <dbReference type="Proteomes" id="UP000217895"/>
    </source>
</evidence>
<evidence type="ECO:0000256" key="1">
    <source>
        <dbReference type="ARBA" id="ARBA00022679"/>
    </source>
</evidence>
<dbReference type="PANTHER" id="PTHR43800:SF1">
    <property type="entry name" value="PEPTIDYL-LYSINE N-ACETYLTRANSFERASE YJAB"/>
    <property type="match status" value="1"/>
</dbReference>
<feature type="compositionally biased region" description="Basic and acidic residues" evidence="3">
    <location>
        <begin position="407"/>
        <end position="416"/>
    </location>
</feature>
<dbReference type="Gene3D" id="3.40.630.30">
    <property type="match status" value="1"/>
</dbReference>
<dbReference type="PANTHER" id="PTHR43800">
    <property type="entry name" value="PEPTIDYL-LYSINE N-ACETYLTRANSFERASE YJAB"/>
    <property type="match status" value="1"/>
</dbReference>
<organism evidence="4 5">
    <name type="scientific">Leptolyngbya boryana NIES-2135</name>
    <dbReference type="NCBI Taxonomy" id="1973484"/>
    <lineage>
        <taxon>Bacteria</taxon>
        <taxon>Bacillati</taxon>
        <taxon>Cyanobacteriota</taxon>
        <taxon>Cyanophyceae</taxon>
        <taxon>Leptolyngbyales</taxon>
        <taxon>Leptolyngbyaceae</taxon>
        <taxon>Leptolyngbya group</taxon>
        <taxon>Leptolyngbya</taxon>
    </lineage>
</organism>
<protein>
    <submittedName>
        <fullName evidence="4">GCN5-related N-acetyltransferase</fullName>
    </submittedName>
</protein>
<keyword evidence="5" id="KW-1185">Reference proteome</keyword>
<dbReference type="AlphaFoldDB" id="A0A1Z4JDV4"/>
<sequence length="416" mass="47401">MSRLPQKTASVVIRPVQYRDLDAIDQLAQQSPEINLPHCSTVREKTVSLRNWYGVLKVLSLFPNPFQSLSCVHVAELNQKIQGMIRVSPFNRTGSTWRVDRVMVTPAIVESDQAEAQVLTKVDVGSLLIRFCLERIWQARTWVLEIDVNDKSALDLYRHNGFQPLANMTYWSISTEQLQTLAEREPDLPNLLPVSNADAQLLYQLDTMAMPPLVRQVFDRHIQDFKTSVFGSLVEWAKQILTRTEVVSGYVFEPQRKAAIGYFQLRLSRDGSQPHTAQLTVNPAYTWLYPELMAQMARIMQDLPAQELQIASPDYQPEREGYLDSIGAERIGHTLLMSRSVWHKVRETKSIAEGLQLAEMLQGLQPTRKPVPGRISMMKSTKITSPDQPEPKSETPKNVQELLKMAQDPHREDPCC</sequence>
<evidence type="ECO:0000256" key="3">
    <source>
        <dbReference type="SAM" id="MobiDB-lite"/>
    </source>
</evidence>
<feature type="compositionally biased region" description="Polar residues" evidence="3">
    <location>
        <begin position="378"/>
        <end position="387"/>
    </location>
</feature>
<dbReference type="InterPro" id="IPR016181">
    <property type="entry name" value="Acyl_CoA_acyltransferase"/>
</dbReference>
<proteinExistence type="predicted"/>